<dbReference type="Pfam" id="PF00919">
    <property type="entry name" value="UPF0004"/>
    <property type="match status" value="1"/>
</dbReference>
<comment type="caution">
    <text evidence="2">The sequence shown here is derived from an EMBL/GenBank/DDBJ whole genome shotgun (WGS) entry which is preliminary data.</text>
</comment>
<dbReference type="InterPro" id="IPR013848">
    <property type="entry name" value="Methylthiotransferase_N"/>
</dbReference>
<gene>
    <name evidence="2" type="ORF">B1A_10733</name>
</gene>
<organism evidence="2">
    <name type="scientific">mine drainage metagenome</name>
    <dbReference type="NCBI Taxonomy" id="410659"/>
    <lineage>
        <taxon>unclassified sequences</taxon>
        <taxon>metagenomes</taxon>
        <taxon>ecological metagenomes</taxon>
    </lineage>
</organism>
<sequence>MVDDRCEMPKRVYIETQGCQMNVYDSGKLLEILEESLGYLPAGTPEDATLLVLNTCSVREKAFDKAL</sequence>
<feature type="non-terminal residue" evidence="2">
    <location>
        <position position="67"/>
    </location>
</feature>
<dbReference type="InterPro" id="IPR038135">
    <property type="entry name" value="Methylthiotransferase_N_sf"/>
</dbReference>
<dbReference type="PROSITE" id="PS51449">
    <property type="entry name" value="MTTASE_N"/>
    <property type="match status" value="1"/>
</dbReference>
<dbReference type="PANTHER" id="PTHR43020">
    <property type="entry name" value="CDK5 REGULATORY SUBUNIT-ASSOCIATED PROTEIN 1"/>
    <property type="match status" value="1"/>
</dbReference>
<dbReference type="EMBL" id="AUZX01007645">
    <property type="protein sequence ID" value="EQD58604.1"/>
    <property type="molecule type" value="Genomic_DNA"/>
</dbReference>
<keyword evidence="2" id="KW-0808">Transferase</keyword>
<evidence type="ECO:0000313" key="2">
    <source>
        <dbReference type="EMBL" id="EQD58604.1"/>
    </source>
</evidence>
<name>T1C012_9ZZZZ</name>
<dbReference type="GO" id="GO:0051539">
    <property type="term" value="F:4 iron, 4 sulfur cluster binding"/>
    <property type="evidence" value="ECO:0007669"/>
    <property type="project" value="UniProtKB-KW"/>
</dbReference>
<dbReference type="EC" id="2.-.-.-" evidence="2"/>
<dbReference type="GO" id="GO:0046872">
    <property type="term" value="F:metal ion binding"/>
    <property type="evidence" value="ECO:0007669"/>
    <property type="project" value="UniProtKB-KW"/>
</dbReference>
<feature type="domain" description="MTTase N-terminal" evidence="1">
    <location>
        <begin position="10"/>
        <end position="67"/>
    </location>
</feature>
<dbReference type="Gene3D" id="3.40.50.12160">
    <property type="entry name" value="Methylthiotransferase, N-terminal domain"/>
    <property type="match status" value="1"/>
</dbReference>
<reference evidence="2" key="1">
    <citation type="submission" date="2013-08" db="EMBL/GenBank/DDBJ databases">
        <authorList>
            <person name="Mendez C."/>
            <person name="Richter M."/>
            <person name="Ferrer M."/>
            <person name="Sanchez J."/>
        </authorList>
    </citation>
    <scope>NUCLEOTIDE SEQUENCE</scope>
</reference>
<dbReference type="GO" id="GO:0035597">
    <property type="term" value="F:tRNA-2-methylthio-N(6)-dimethylallyladenosine(37) synthase activity"/>
    <property type="evidence" value="ECO:0007669"/>
    <property type="project" value="TreeGrafter"/>
</dbReference>
<proteinExistence type="predicted"/>
<dbReference type="AlphaFoldDB" id="T1C012"/>
<dbReference type="GO" id="GO:0005829">
    <property type="term" value="C:cytosol"/>
    <property type="evidence" value="ECO:0007669"/>
    <property type="project" value="TreeGrafter"/>
</dbReference>
<accession>T1C012</accession>
<protein>
    <submittedName>
        <fullName evidence="2">Protein containing Uncharacterized protein family UPF0004</fullName>
        <ecNumber evidence="2">2.-.-.-</ecNumber>
    </submittedName>
</protein>
<dbReference type="PANTHER" id="PTHR43020:SF2">
    <property type="entry name" value="MITOCHONDRIAL TRNA METHYLTHIOTRANSFERASE CDK5RAP1"/>
    <property type="match status" value="1"/>
</dbReference>
<reference evidence="2" key="2">
    <citation type="journal article" date="2014" name="ISME J.">
        <title>Microbial stratification in low pH oxic and suboxic macroscopic growths along an acid mine drainage.</title>
        <authorList>
            <person name="Mendez-Garcia C."/>
            <person name="Mesa V."/>
            <person name="Sprenger R.R."/>
            <person name="Richter M."/>
            <person name="Diez M.S."/>
            <person name="Solano J."/>
            <person name="Bargiela R."/>
            <person name="Golyshina O.V."/>
            <person name="Manteca A."/>
            <person name="Ramos J.L."/>
            <person name="Gallego J.R."/>
            <person name="Llorente I."/>
            <person name="Martins Dos Santos V.A."/>
            <person name="Jensen O.N."/>
            <person name="Pelaez A.I."/>
            <person name="Sanchez J."/>
            <person name="Ferrer M."/>
        </authorList>
    </citation>
    <scope>NUCLEOTIDE SEQUENCE</scope>
</reference>
<evidence type="ECO:0000259" key="1">
    <source>
        <dbReference type="PROSITE" id="PS51449"/>
    </source>
</evidence>